<evidence type="ECO:0000313" key="3">
    <source>
        <dbReference type="Proteomes" id="UP000092932"/>
    </source>
</evidence>
<feature type="transmembrane region" description="Helical" evidence="1">
    <location>
        <begin position="266"/>
        <end position="285"/>
    </location>
</feature>
<evidence type="ECO:0008006" key="4">
    <source>
        <dbReference type="Google" id="ProtNLM"/>
    </source>
</evidence>
<dbReference type="RefSeq" id="WP_067681561.1">
    <property type="nucleotide sequence ID" value="NZ_CP016591.1"/>
</dbReference>
<reference evidence="2 3" key="1">
    <citation type="submission" date="2016-07" db="EMBL/GenBank/DDBJ databases">
        <title>Complete genome sequence of Altererythrobacter dongtanensis KCTC 22672, a type strain with esterase isolated from tidal flat.</title>
        <authorList>
            <person name="Cheng H."/>
            <person name="Wu Y.-H."/>
            <person name="Zhou P."/>
            <person name="Huo Y.-Y."/>
            <person name="Wang C.-S."/>
            <person name="Xu X.-W."/>
        </authorList>
    </citation>
    <scope>NUCLEOTIDE SEQUENCE [LARGE SCALE GENOMIC DNA]</scope>
    <source>
        <strain evidence="2 3">KCTC 22672</strain>
    </source>
</reference>
<keyword evidence="1" id="KW-0472">Membrane</keyword>
<accession>A0A1B2AGT0</accession>
<feature type="transmembrane region" description="Helical" evidence="1">
    <location>
        <begin position="172"/>
        <end position="197"/>
    </location>
</feature>
<feature type="transmembrane region" description="Helical" evidence="1">
    <location>
        <begin position="209"/>
        <end position="227"/>
    </location>
</feature>
<dbReference type="Proteomes" id="UP000092932">
    <property type="component" value="Chromosome"/>
</dbReference>
<sequence>MTSIVQSIRRSRRIRGIRAKVTRRIRGADRRLANPRTWALAIAGLAALQLALILTHRAHVDEYQSIQLTVQAPDIPTLLDWLRYEGHPPLWYFILRGLAYFMEPMTTLKVAAIGCAVAAHAAILFGSPFTRAEKLLLCTSEFIMFEYMTISRSLSLGVAAIVIAMGTWRRRWVWLPIAILPMCDFLFGVFSVAFVAMKLKERDIWVPGLALWAISGAAAAWSVIPAADMEPAIALLAPFQSFAQWLFTMGVLLVPFQGAVIPQWDAAPNFLVASWGGVAFLYWAWRETEREALYRIILFAFVLLTAVFSQLVYQLSARHLMLIAILFIALKWRMRARGERPGPAFRLWLAVASACGLAVAAISFVWPFDTAHLAAREIERLGLRDKHWTVFTVNRAQGISAMTGMEFERTELHCMQSFVRWNKYSDLETPRQVARYFRRMGVLRGKHYLLTELNLDPIRDDILKPVAFIPRGYDGLSFRIYQVGPNEPERPVSLPPCVPGRRPFTRLP</sequence>
<dbReference type="AlphaFoldDB" id="A0A1B2AGT0"/>
<feature type="transmembrane region" description="Helical" evidence="1">
    <location>
        <begin position="292"/>
        <end position="309"/>
    </location>
</feature>
<feature type="transmembrane region" description="Helical" evidence="1">
    <location>
        <begin position="315"/>
        <end position="332"/>
    </location>
</feature>
<proteinExistence type="predicted"/>
<name>A0A1B2AGT0_9SPHN</name>
<keyword evidence="1" id="KW-1133">Transmembrane helix</keyword>
<dbReference type="EMBL" id="CP016591">
    <property type="protein sequence ID" value="ANY21363.1"/>
    <property type="molecule type" value="Genomic_DNA"/>
</dbReference>
<feature type="transmembrane region" description="Helical" evidence="1">
    <location>
        <begin position="344"/>
        <end position="366"/>
    </location>
</feature>
<dbReference type="KEGG" id="ado:A6F68_02875"/>
<protein>
    <recommendedName>
        <fullName evidence="4">Glycosyltransferase RgtA/B/C/D-like domain-containing protein</fullName>
    </recommendedName>
</protein>
<dbReference type="OrthoDB" id="1815350at2"/>
<organism evidence="2 3">
    <name type="scientific">Tsuneonella dongtanensis</name>
    <dbReference type="NCBI Taxonomy" id="692370"/>
    <lineage>
        <taxon>Bacteria</taxon>
        <taxon>Pseudomonadati</taxon>
        <taxon>Pseudomonadota</taxon>
        <taxon>Alphaproteobacteria</taxon>
        <taxon>Sphingomonadales</taxon>
        <taxon>Erythrobacteraceae</taxon>
        <taxon>Tsuneonella</taxon>
    </lineage>
</organism>
<feature type="transmembrane region" description="Helical" evidence="1">
    <location>
        <begin position="234"/>
        <end position="254"/>
    </location>
</feature>
<evidence type="ECO:0000256" key="1">
    <source>
        <dbReference type="SAM" id="Phobius"/>
    </source>
</evidence>
<feature type="transmembrane region" description="Helical" evidence="1">
    <location>
        <begin position="108"/>
        <end position="127"/>
    </location>
</feature>
<gene>
    <name evidence="2" type="ORF">A6F68_02875</name>
</gene>
<evidence type="ECO:0000313" key="2">
    <source>
        <dbReference type="EMBL" id="ANY21363.1"/>
    </source>
</evidence>
<keyword evidence="3" id="KW-1185">Reference proteome</keyword>
<dbReference type="STRING" id="692370.A6F68_02875"/>
<keyword evidence="1" id="KW-0812">Transmembrane</keyword>